<evidence type="ECO:0000313" key="9">
    <source>
        <dbReference type="EMBL" id="QQO08076.1"/>
    </source>
</evidence>
<comment type="subunit">
    <text evidence="6">Part of the 30S ribosomal subunit. Forms a tight heterodimer with protein bS6.</text>
</comment>
<dbReference type="InterPro" id="IPR036870">
    <property type="entry name" value="Ribosomal_bS18_sf"/>
</dbReference>
<evidence type="ECO:0000256" key="1">
    <source>
        <dbReference type="ARBA" id="ARBA00005589"/>
    </source>
</evidence>
<comment type="function">
    <text evidence="6">Binds as a heterodimer with protein bS6 to the central domain of the 16S rRNA, where it helps stabilize the platform of the 30S subunit.</text>
</comment>
<dbReference type="RefSeq" id="WP_215625382.1">
    <property type="nucleotide sequence ID" value="NZ_CP067089.2"/>
</dbReference>
<dbReference type="GO" id="GO:0070181">
    <property type="term" value="F:small ribosomal subunit rRNA binding"/>
    <property type="evidence" value="ECO:0007669"/>
    <property type="project" value="TreeGrafter"/>
</dbReference>
<keyword evidence="3 6" id="KW-0694">RNA-binding</keyword>
<evidence type="ECO:0000256" key="2">
    <source>
        <dbReference type="ARBA" id="ARBA00022730"/>
    </source>
</evidence>
<dbReference type="NCBIfam" id="TIGR00165">
    <property type="entry name" value="S18"/>
    <property type="match status" value="1"/>
</dbReference>
<dbReference type="InterPro" id="IPR001648">
    <property type="entry name" value="Ribosomal_bS18"/>
</dbReference>
<dbReference type="PANTHER" id="PTHR13479:SF40">
    <property type="entry name" value="SMALL RIBOSOMAL SUBUNIT PROTEIN BS18M"/>
    <property type="match status" value="1"/>
</dbReference>
<evidence type="ECO:0000256" key="4">
    <source>
        <dbReference type="ARBA" id="ARBA00022980"/>
    </source>
</evidence>
<dbReference type="GO" id="GO:0022627">
    <property type="term" value="C:cytosolic small ribosomal subunit"/>
    <property type="evidence" value="ECO:0007669"/>
    <property type="project" value="TreeGrafter"/>
</dbReference>
<dbReference type="KEGG" id="bhc:JFL75_14150"/>
<dbReference type="Proteomes" id="UP000595917">
    <property type="component" value="Chromosome"/>
</dbReference>
<protein>
    <recommendedName>
        <fullName evidence="6">Small ribosomal subunit protein bS18</fullName>
    </recommendedName>
</protein>
<keyword evidence="5 6" id="KW-0687">Ribonucleoprotein</keyword>
<evidence type="ECO:0000256" key="6">
    <source>
        <dbReference type="HAMAP-Rule" id="MF_00270"/>
    </source>
</evidence>
<keyword evidence="4 6" id="KW-0689">Ribosomal protein</keyword>
<keyword evidence="10" id="KW-1185">Reference proteome</keyword>
<dbReference type="AlphaFoldDB" id="A0A7T8B982"/>
<dbReference type="GO" id="GO:0006412">
    <property type="term" value="P:translation"/>
    <property type="evidence" value="ECO:0007669"/>
    <property type="project" value="UniProtKB-UniRule"/>
</dbReference>
<evidence type="ECO:0000256" key="5">
    <source>
        <dbReference type="ARBA" id="ARBA00023274"/>
    </source>
</evidence>
<feature type="compositionally biased region" description="Basic and acidic residues" evidence="8">
    <location>
        <begin position="1"/>
        <end position="33"/>
    </location>
</feature>
<dbReference type="PANTHER" id="PTHR13479">
    <property type="entry name" value="30S RIBOSOMAL PROTEIN S18"/>
    <property type="match status" value="1"/>
</dbReference>
<keyword evidence="2 6" id="KW-0699">rRNA-binding</keyword>
<organism evidence="9 10">
    <name type="scientific">Breznakiella homolactica</name>
    <dbReference type="NCBI Taxonomy" id="2798577"/>
    <lineage>
        <taxon>Bacteria</taxon>
        <taxon>Pseudomonadati</taxon>
        <taxon>Spirochaetota</taxon>
        <taxon>Spirochaetia</taxon>
        <taxon>Spirochaetales</taxon>
        <taxon>Breznakiellaceae</taxon>
        <taxon>Breznakiella</taxon>
    </lineage>
</organism>
<dbReference type="HAMAP" id="MF_00270">
    <property type="entry name" value="Ribosomal_bS18"/>
    <property type="match status" value="1"/>
</dbReference>
<dbReference type="GO" id="GO:0003735">
    <property type="term" value="F:structural constituent of ribosome"/>
    <property type="evidence" value="ECO:0007669"/>
    <property type="project" value="InterPro"/>
</dbReference>
<dbReference type="SUPFAM" id="SSF46911">
    <property type="entry name" value="Ribosomal protein S18"/>
    <property type="match status" value="1"/>
</dbReference>
<dbReference type="FunFam" id="4.10.640.10:FF:000004">
    <property type="entry name" value="30S ribosomal protein S18"/>
    <property type="match status" value="1"/>
</dbReference>
<dbReference type="PRINTS" id="PR00974">
    <property type="entry name" value="RIBOSOMALS18"/>
</dbReference>
<dbReference type="Gene3D" id="4.10.640.10">
    <property type="entry name" value="Ribosomal protein S18"/>
    <property type="match status" value="1"/>
</dbReference>
<comment type="similarity">
    <text evidence="1 6 7">Belongs to the bacterial ribosomal protein bS18 family.</text>
</comment>
<evidence type="ECO:0000313" key="10">
    <source>
        <dbReference type="Proteomes" id="UP000595917"/>
    </source>
</evidence>
<feature type="region of interest" description="Disordered" evidence="8">
    <location>
        <begin position="1"/>
        <end position="36"/>
    </location>
</feature>
<evidence type="ECO:0000256" key="8">
    <source>
        <dbReference type="SAM" id="MobiDB-lite"/>
    </source>
</evidence>
<accession>A0A7T8B982</accession>
<proteinExistence type="inferred from homology"/>
<sequence>MSDEKFIENDRPPRQDRGGMDMMDGRDGDDRNGRGKGKVYFKKKVCKFCTQKLKIDYKDADVLRRFITERGKILPRRITGTCAKHQRSLALAIKRARSIALLPFVAD</sequence>
<evidence type="ECO:0000256" key="3">
    <source>
        <dbReference type="ARBA" id="ARBA00022884"/>
    </source>
</evidence>
<gene>
    <name evidence="6" type="primary">rpsR</name>
    <name evidence="9" type="ORF">JFL75_14150</name>
</gene>
<dbReference type="Pfam" id="PF01084">
    <property type="entry name" value="Ribosomal_S18"/>
    <property type="match status" value="1"/>
</dbReference>
<reference evidence="9" key="1">
    <citation type="submission" date="2021-01" db="EMBL/GenBank/DDBJ databases">
        <title>Description of Breznakiella homolactica.</title>
        <authorList>
            <person name="Song Y."/>
            <person name="Brune A."/>
        </authorList>
    </citation>
    <scope>NUCLEOTIDE SEQUENCE</scope>
    <source>
        <strain evidence="9">RmG30</strain>
    </source>
</reference>
<evidence type="ECO:0000256" key="7">
    <source>
        <dbReference type="RuleBase" id="RU003910"/>
    </source>
</evidence>
<dbReference type="EMBL" id="CP067089">
    <property type="protein sequence ID" value="QQO08076.1"/>
    <property type="molecule type" value="Genomic_DNA"/>
</dbReference>
<name>A0A7T8B982_9SPIR</name>